<dbReference type="WBParaSite" id="GPUH_0000273101-mRNA-1">
    <property type="protein sequence ID" value="GPUH_0000273101-mRNA-1"/>
    <property type="gene ID" value="GPUH_0000273101"/>
</dbReference>
<feature type="domain" description="FH2" evidence="1">
    <location>
        <begin position="1"/>
        <end position="108"/>
    </location>
</feature>
<organism evidence="2">
    <name type="scientific">Gongylonema pulchrum</name>
    <dbReference type="NCBI Taxonomy" id="637853"/>
    <lineage>
        <taxon>Eukaryota</taxon>
        <taxon>Metazoa</taxon>
        <taxon>Ecdysozoa</taxon>
        <taxon>Nematoda</taxon>
        <taxon>Chromadorea</taxon>
        <taxon>Rhabditida</taxon>
        <taxon>Spirurina</taxon>
        <taxon>Spiruromorpha</taxon>
        <taxon>Spiruroidea</taxon>
        <taxon>Gongylonematidae</taxon>
        <taxon>Gongylonema</taxon>
    </lineage>
</organism>
<dbReference type="PANTHER" id="PTHR46345">
    <property type="entry name" value="INVERTED FORMIN-2"/>
    <property type="match status" value="1"/>
</dbReference>
<dbReference type="PANTHER" id="PTHR46345:SF8">
    <property type="entry name" value="FORMIN 3, ISOFORM B"/>
    <property type="match status" value="1"/>
</dbReference>
<evidence type="ECO:0000259" key="1">
    <source>
        <dbReference type="PROSITE" id="PS51444"/>
    </source>
</evidence>
<dbReference type="PROSITE" id="PS51444">
    <property type="entry name" value="FH2"/>
    <property type="match status" value="1"/>
</dbReference>
<dbReference type="SUPFAM" id="SSF101447">
    <property type="entry name" value="Formin homology 2 domain (FH2 domain)"/>
    <property type="match status" value="1"/>
</dbReference>
<dbReference type="AlphaFoldDB" id="A0A183D1Y5"/>
<accession>A0A183D1Y5</accession>
<name>A0A183D1Y5_9BILA</name>
<dbReference type="InterPro" id="IPR042201">
    <property type="entry name" value="FH2_Formin_sf"/>
</dbReference>
<reference evidence="2" key="1">
    <citation type="submission" date="2016-06" db="UniProtKB">
        <authorList>
            <consortium name="WormBaseParasite"/>
        </authorList>
    </citation>
    <scope>IDENTIFICATION</scope>
</reference>
<evidence type="ECO:0000313" key="2">
    <source>
        <dbReference type="WBParaSite" id="GPUH_0000273101-mRNA-1"/>
    </source>
</evidence>
<dbReference type="InterPro" id="IPR015425">
    <property type="entry name" value="FH2_Formin"/>
</dbReference>
<proteinExistence type="predicted"/>
<dbReference type="Pfam" id="PF02181">
    <property type="entry name" value="FH2"/>
    <property type="match status" value="1"/>
</dbReference>
<dbReference type="Gene3D" id="1.20.58.2220">
    <property type="entry name" value="Formin, FH2 domain"/>
    <property type="match status" value="1"/>
</dbReference>
<sequence>LSLLAVPDYRLKLDCMILKEELDAAFETLLPQIDTVINACVEIKRSEALPKIFCMLVQIGNFLNANASFGNAAGFKLNSLWKILDVKAAQKSITLLHFISMVRFGIQM</sequence>
<protein>
    <submittedName>
        <fullName evidence="2">FH2 domain-containing protein</fullName>
    </submittedName>
</protein>